<dbReference type="InterPro" id="IPR043733">
    <property type="entry name" value="DUF5677"/>
</dbReference>
<protein>
    <submittedName>
        <fullName evidence="1">Uncharacterized protein</fullName>
    </submittedName>
</protein>
<comment type="caution">
    <text evidence="1">The sequence shown here is derived from an EMBL/GenBank/DDBJ whole genome shotgun (WGS) entry which is preliminary data.</text>
</comment>
<dbReference type="RefSeq" id="WP_019234178.1">
    <property type="nucleotide sequence ID" value="NZ_CAAAHR010000036.1"/>
</dbReference>
<evidence type="ECO:0000313" key="1">
    <source>
        <dbReference type="EMBL" id="PNL60410.1"/>
    </source>
</evidence>
<evidence type="ECO:0000313" key="2">
    <source>
        <dbReference type="Proteomes" id="UP000192511"/>
    </source>
</evidence>
<gene>
    <name evidence="1" type="ORF">A6J39_003850</name>
</gene>
<dbReference type="Proteomes" id="UP000192511">
    <property type="component" value="Unassembled WGS sequence"/>
</dbReference>
<reference evidence="1" key="1">
    <citation type="submission" date="2017-12" db="EMBL/GenBank/DDBJ databases">
        <title>FDA dAtabase for Regulatory Grade micrObial Sequences (FDA-ARGOS): Supporting development and validation of Infectious Disease Dx tests.</title>
        <authorList>
            <person name="Kerrigan L."/>
            <person name="Tallon L.J."/>
            <person name="Sadzewicz L."/>
            <person name="Sengamalay N."/>
            <person name="Ott S."/>
            <person name="Godinez A."/>
            <person name="Nagaraj S."/>
            <person name="Vavikolanu K."/>
            <person name="Vyas G."/>
            <person name="Nadendla S."/>
            <person name="Aluvathingal J."/>
            <person name="Sichtig H."/>
        </authorList>
    </citation>
    <scope>NUCLEOTIDE SEQUENCE [LARGE SCALE GENOMIC DNA]</scope>
    <source>
        <strain evidence="1">FDAARGOS_200</strain>
    </source>
</reference>
<dbReference type="Pfam" id="PF18928">
    <property type="entry name" value="DUF5677"/>
    <property type="match status" value="1"/>
</dbReference>
<sequence>MNEHLKKLLEAVSVYESMARKEFIERIHGLKFDLNKETEFSATTGLLARQLTLAVELSRGLTFWTSHIAPIIHRCMIDVTISLEWIFQNISENSKKYIEYGLGQMKLMIEHRKMQLLEDNIKEEDDPVLQNYISFLNSQRAEILTEVNVGSWSGKSTRAIAEEANAIDLYNYAFTPFSNCVHSMWPHVSVYNLTRTNNPLHKYTFLPIAPLLPIDPQQMLLAAKYLDRSFKEFDKFYSLSIKEPSSYQWLVDEFEKISNQLD</sequence>
<keyword evidence="2" id="KW-1185">Reference proteome</keyword>
<dbReference type="AlphaFoldDB" id="A0AAX0WQL8"/>
<proteinExistence type="predicted"/>
<name>A0AAX0WQL8_9GAMM</name>
<dbReference type="EMBL" id="NBTX02000004">
    <property type="protein sequence ID" value="PNL60410.1"/>
    <property type="molecule type" value="Genomic_DNA"/>
</dbReference>
<accession>A0AAX0WQL8</accession>
<organism evidence="1 2">
    <name type="scientific">Legionella anisa</name>
    <dbReference type="NCBI Taxonomy" id="28082"/>
    <lineage>
        <taxon>Bacteria</taxon>
        <taxon>Pseudomonadati</taxon>
        <taxon>Pseudomonadota</taxon>
        <taxon>Gammaproteobacteria</taxon>
        <taxon>Legionellales</taxon>
        <taxon>Legionellaceae</taxon>
        <taxon>Legionella</taxon>
    </lineage>
</organism>